<keyword evidence="2 7" id="KW-0812">Transmembrane</keyword>
<feature type="transmembrane region" description="Helical" evidence="7">
    <location>
        <begin position="320"/>
        <end position="337"/>
    </location>
</feature>
<feature type="transmembrane region" description="Helical" evidence="7">
    <location>
        <begin position="173"/>
        <end position="196"/>
    </location>
</feature>
<evidence type="ECO:0000256" key="1">
    <source>
        <dbReference type="ARBA" id="ARBA00004141"/>
    </source>
</evidence>
<proteinExistence type="inferred from homology"/>
<reference evidence="9 10" key="1">
    <citation type="submission" date="2016-07" db="EMBL/GenBank/DDBJ databases">
        <title>Pervasive Adenine N6-methylation of Active Genes in Fungi.</title>
        <authorList>
            <consortium name="DOE Joint Genome Institute"/>
            <person name="Mondo S.J."/>
            <person name="Dannebaum R.O."/>
            <person name="Kuo R.C."/>
            <person name="Labutti K."/>
            <person name="Haridas S."/>
            <person name="Kuo A."/>
            <person name="Salamov A."/>
            <person name="Ahrendt S.R."/>
            <person name="Lipzen A."/>
            <person name="Sullivan W."/>
            <person name="Andreopoulos W.B."/>
            <person name="Clum A."/>
            <person name="Lindquist E."/>
            <person name="Daum C."/>
            <person name="Ramamoorthy G.K."/>
            <person name="Gryganskyi A."/>
            <person name="Culley D."/>
            <person name="Magnuson J.K."/>
            <person name="James T.Y."/>
            <person name="O'Malley M.A."/>
            <person name="Stajich J.E."/>
            <person name="Spatafora J.W."/>
            <person name="Visel A."/>
            <person name="Grigoriev I.V."/>
        </authorList>
    </citation>
    <scope>NUCLEOTIDE SEQUENCE [LARGE SCALE GENOMIC DNA]</scope>
    <source>
        <strain evidence="9 10">PL171</strain>
    </source>
</reference>
<dbReference type="Pfam" id="PF09335">
    <property type="entry name" value="VTT_dom"/>
    <property type="match status" value="1"/>
</dbReference>
<organism evidence="9 10">
    <name type="scientific">Catenaria anguillulae PL171</name>
    <dbReference type="NCBI Taxonomy" id="765915"/>
    <lineage>
        <taxon>Eukaryota</taxon>
        <taxon>Fungi</taxon>
        <taxon>Fungi incertae sedis</taxon>
        <taxon>Blastocladiomycota</taxon>
        <taxon>Blastocladiomycetes</taxon>
        <taxon>Blastocladiales</taxon>
        <taxon>Catenariaceae</taxon>
        <taxon>Catenaria</taxon>
    </lineage>
</organism>
<evidence type="ECO:0000256" key="6">
    <source>
        <dbReference type="SAM" id="MobiDB-lite"/>
    </source>
</evidence>
<evidence type="ECO:0000256" key="2">
    <source>
        <dbReference type="ARBA" id="ARBA00022692"/>
    </source>
</evidence>
<evidence type="ECO:0000313" key="10">
    <source>
        <dbReference type="Proteomes" id="UP000193411"/>
    </source>
</evidence>
<comment type="subcellular location">
    <subcellularLocation>
        <location evidence="1">Membrane</location>
        <topology evidence="1">Multi-pass membrane protein</topology>
    </subcellularLocation>
</comment>
<name>A0A1Y2HZI5_9FUNG</name>
<evidence type="ECO:0000313" key="9">
    <source>
        <dbReference type="EMBL" id="ORZ39990.1"/>
    </source>
</evidence>
<comment type="caution">
    <text evidence="9">The sequence shown here is derived from an EMBL/GenBank/DDBJ whole genome shotgun (WGS) entry which is preliminary data.</text>
</comment>
<feature type="region of interest" description="Disordered" evidence="6">
    <location>
        <begin position="49"/>
        <end position="116"/>
    </location>
</feature>
<dbReference type="InterPro" id="IPR032816">
    <property type="entry name" value="VTT_dom"/>
</dbReference>
<dbReference type="InterPro" id="IPR045014">
    <property type="entry name" value="TM41A/B"/>
</dbReference>
<dbReference type="Proteomes" id="UP000193411">
    <property type="component" value="Unassembled WGS sequence"/>
</dbReference>
<feature type="transmembrane region" description="Helical" evidence="7">
    <location>
        <begin position="388"/>
        <end position="406"/>
    </location>
</feature>
<dbReference type="PANTHER" id="PTHR43220">
    <property type="match status" value="1"/>
</dbReference>
<dbReference type="AlphaFoldDB" id="A0A1Y2HZI5"/>
<feature type="transmembrane region" description="Helical" evidence="7">
    <location>
        <begin position="349"/>
        <end position="368"/>
    </location>
</feature>
<dbReference type="STRING" id="765915.A0A1Y2HZI5"/>
<sequence>MTLPPALSSSHAHAPAAAAMTACNRSESTPPNTFHIRRSTADCLLRDLHSHPSRTMGNGNRTRPGLPESFGTDSHRSRYGSTDIYDGPEPSKPIPASPSTVGSGHRRTQSCTGGGDSNHALLGGYVAAASSMNRSQHVCIPVNSNQDQPLCTSDAAPPTTWYRVRSHIKKSSWTVPVIVIVSVASVFVSFFGLLYVTSPAIPEEIKQDLKLPRSIDQLKSLAAATLHISHTHFPTVSGTYLVAYTFLQTFCVPGSLFMTVLGGALFPLPLALTLVATCSAVGASISYLLSDAIGKPLVERYLAARLANWSRQVAKQRHQLFNYIVFLRVAPLIPNWFINLSSPHLQVPLRTFFLATFFGVLPPSFVYARLGSSIQHLTSKDFSFWNPLNLIAIAVFCTLAAVPILVQRYRKRNGGGDDDDEYAPLTGQDDQIDEILGESVETVVDLSHVRDESVGQCDLGTMGTAAGDTAEVVKMTAVGHVAK</sequence>
<keyword evidence="10" id="KW-1185">Reference proteome</keyword>
<dbReference type="GO" id="GO:0000045">
    <property type="term" value="P:autophagosome assembly"/>
    <property type="evidence" value="ECO:0007669"/>
    <property type="project" value="TreeGrafter"/>
</dbReference>
<accession>A0A1Y2HZI5</accession>
<gene>
    <name evidence="9" type="ORF">BCR44DRAFT_1219851</name>
</gene>
<dbReference type="GO" id="GO:0005789">
    <property type="term" value="C:endoplasmic reticulum membrane"/>
    <property type="evidence" value="ECO:0007669"/>
    <property type="project" value="TreeGrafter"/>
</dbReference>
<feature type="domain" description="VTT" evidence="8">
    <location>
        <begin position="253"/>
        <end position="372"/>
    </location>
</feature>
<evidence type="ECO:0000259" key="8">
    <source>
        <dbReference type="Pfam" id="PF09335"/>
    </source>
</evidence>
<keyword evidence="3 7" id="KW-1133">Transmembrane helix</keyword>
<evidence type="ECO:0000256" key="5">
    <source>
        <dbReference type="ARBA" id="ARBA00025797"/>
    </source>
</evidence>
<evidence type="ECO:0000256" key="3">
    <source>
        <dbReference type="ARBA" id="ARBA00022989"/>
    </source>
</evidence>
<protein>
    <submittedName>
        <fullName evidence="9">Snare associated Golgi protein-domain-containing protein</fullName>
    </submittedName>
</protein>
<evidence type="ECO:0000256" key="4">
    <source>
        <dbReference type="ARBA" id="ARBA00023136"/>
    </source>
</evidence>
<dbReference type="PANTHER" id="PTHR43220:SF18">
    <property type="entry name" value="TRANSMEMBRANE PROTEIN 41B"/>
    <property type="match status" value="1"/>
</dbReference>
<feature type="transmembrane region" description="Helical" evidence="7">
    <location>
        <begin position="268"/>
        <end position="289"/>
    </location>
</feature>
<comment type="similarity">
    <text evidence="5">Belongs to the TMEM41 family.</text>
</comment>
<feature type="transmembrane region" description="Helical" evidence="7">
    <location>
        <begin position="241"/>
        <end position="261"/>
    </location>
</feature>
<keyword evidence="4 7" id="KW-0472">Membrane</keyword>
<dbReference type="OrthoDB" id="3364966at2759"/>
<dbReference type="EMBL" id="MCFL01000004">
    <property type="protein sequence ID" value="ORZ39990.1"/>
    <property type="molecule type" value="Genomic_DNA"/>
</dbReference>
<evidence type="ECO:0000256" key="7">
    <source>
        <dbReference type="SAM" id="Phobius"/>
    </source>
</evidence>